<comment type="caution">
    <text evidence="4">The sequence shown here is derived from an EMBL/GenBank/DDBJ whole genome shotgun (WGS) entry which is preliminary data.</text>
</comment>
<organism evidence="4 5">
    <name type="scientific">Curtobacterium luteum</name>
    <dbReference type="NCBI Taxonomy" id="33881"/>
    <lineage>
        <taxon>Bacteria</taxon>
        <taxon>Bacillati</taxon>
        <taxon>Actinomycetota</taxon>
        <taxon>Actinomycetes</taxon>
        <taxon>Micrococcales</taxon>
        <taxon>Microbacteriaceae</taxon>
        <taxon>Curtobacterium</taxon>
    </lineage>
</organism>
<dbReference type="NCBIfam" id="NF047864">
    <property type="entry name" value="CBU_0592_membra"/>
    <property type="match status" value="1"/>
</dbReference>
<evidence type="ECO:0000259" key="3">
    <source>
        <dbReference type="Pfam" id="PF26604"/>
    </source>
</evidence>
<evidence type="ECO:0000256" key="1">
    <source>
        <dbReference type="SAM" id="MobiDB-lite"/>
    </source>
</evidence>
<gene>
    <name evidence="4" type="ORF">GCM10009769_09900</name>
</gene>
<dbReference type="Pfam" id="PF26604">
    <property type="entry name" value="CBU_0592"/>
    <property type="match status" value="1"/>
</dbReference>
<reference evidence="4" key="1">
    <citation type="journal article" date="2014" name="Int. J. Syst. Evol. Microbiol.">
        <title>Complete genome sequence of Corynebacterium casei LMG S-19264T (=DSM 44701T), isolated from a smear-ripened cheese.</title>
        <authorList>
            <consortium name="US DOE Joint Genome Institute (JGI-PGF)"/>
            <person name="Walter F."/>
            <person name="Albersmeier A."/>
            <person name="Kalinowski J."/>
            <person name="Ruckert C."/>
        </authorList>
    </citation>
    <scope>NUCLEOTIDE SEQUENCE</scope>
    <source>
        <strain evidence="4">JCM 1480</strain>
    </source>
</reference>
<name>A0A8H9G8E1_9MICO</name>
<evidence type="ECO:0000256" key="2">
    <source>
        <dbReference type="SAM" id="Phobius"/>
    </source>
</evidence>
<keyword evidence="2" id="KW-0472">Membrane</keyword>
<dbReference type="InterPro" id="IPR058058">
    <property type="entry name" value="CBU_0592-like"/>
</dbReference>
<feature type="region of interest" description="Disordered" evidence="1">
    <location>
        <begin position="153"/>
        <end position="188"/>
    </location>
</feature>
<dbReference type="EMBL" id="BMOI01000003">
    <property type="protein sequence ID" value="GGK93837.1"/>
    <property type="molecule type" value="Genomic_DNA"/>
</dbReference>
<evidence type="ECO:0000313" key="4">
    <source>
        <dbReference type="EMBL" id="GGK93837.1"/>
    </source>
</evidence>
<feature type="compositionally biased region" description="Basic and acidic residues" evidence="1">
    <location>
        <begin position="175"/>
        <end position="188"/>
    </location>
</feature>
<keyword evidence="2" id="KW-0812">Transmembrane</keyword>
<evidence type="ECO:0000313" key="5">
    <source>
        <dbReference type="Proteomes" id="UP000648535"/>
    </source>
</evidence>
<proteinExistence type="predicted"/>
<feature type="transmembrane region" description="Helical" evidence="2">
    <location>
        <begin position="54"/>
        <end position="72"/>
    </location>
</feature>
<dbReference type="Proteomes" id="UP000648535">
    <property type="component" value="Unassembled WGS sequence"/>
</dbReference>
<dbReference type="AlphaFoldDB" id="A0A8H9G8E1"/>
<feature type="domain" description="CBU-0592-like" evidence="3">
    <location>
        <begin position="2"/>
        <end position="75"/>
    </location>
</feature>
<protein>
    <recommendedName>
        <fullName evidence="3">CBU-0592-like domain-containing protein</fullName>
    </recommendedName>
</protein>
<feature type="transmembrane region" description="Helical" evidence="2">
    <location>
        <begin position="6"/>
        <end position="24"/>
    </location>
</feature>
<feature type="compositionally biased region" description="Low complexity" evidence="1">
    <location>
        <begin position="153"/>
        <end position="174"/>
    </location>
</feature>
<sequence length="188" mass="20056">MEFLGWFGAVTVLAGYILFSTGKLQNGPTYQLLNLVGGLAIAVNVGAHHAIPSLIVNGVWAIVAVVVLTKMLRARRAAKRGEPVDATAPQVLVEPPTTTAVLPVVGPALRDHDAAPESATTAEAEQIPVAPAPMTETVPVITATIALALVAAAQQEHAQQEQQQHAQQEQQQQHGRQEQQQHLTRQEQ</sequence>
<accession>A0A8H9G8E1</accession>
<reference evidence="4" key="2">
    <citation type="submission" date="2020-09" db="EMBL/GenBank/DDBJ databases">
        <authorList>
            <person name="Sun Q."/>
            <person name="Ohkuma M."/>
        </authorList>
    </citation>
    <scope>NUCLEOTIDE SEQUENCE</scope>
    <source>
        <strain evidence="4">JCM 1480</strain>
    </source>
</reference>
<keyword evidence="2" id="KW-1133">Transmembrane helix</keyword>